<evidence type="ECO:0000259" key="12">
    <source>
        <dbReference type="PROSITE" id="PS51163"/>
    </source>
</evidence>
<comment type="caution">
    <text evidence="13">The sequence shown here is derived from an EMBL/GenBank/DDBJ whole genome shotgun (WGS) entry which is preliminary data.</text>
</comment>
<comment type="similarity">
    <text evidence="2">Belongs to the SUA5 family.</text>
</comment>
<evidence type="ECO:0000256" key="11">
    <source>
        <dbReference type="ARBA" id="ARBA00048366"/>
    </source>
</evidence>
<dbReference type="GO" id="GO:0000049">
    <property type="term" value="F:tRNA binding"/>
    <property type="evidence" value="ECO:0007669"/>
    <property type="project" value="TreeGrafter"/>
</dbReference>
<dbReference type="PANTHER" id="PTHR17490">
    <property type="entry name" value="SUA5"/>
    <property type="match status" value="1"/>
</dbReference>
<evidence type="ECO:0000256" key="9">
    <source>
        <dbReference type="ARBA" id="ARBA00022840"/>
    </source>
</evidence>
<evidence type="ECO:0000256" key="6">
    <source>
        <dbReference type="ARBA" id="ARBA00022694"/>
    </source>
</evidence>
<comment type="subcellular location">
    <subcellularLocation>
        <location evidence="1">Cytoplasm</location>
    </subcellularLocation>
</comment>
<name>A0A8I0P5A9_9ACTN</name>
<dbReference type="Gene3D" id="3.90.870.10">
    <property type="entry name" value="DHBP synthase"/>
    <property type="match status" value="1"/>
</dbReference>
<reference evidence="13 14" key="1">
    <citation type="submission" date="2020-10" db="EMBL/GenBank/DDBJ databases">
        <title>Sequencing the genomes of 1000 actinobacteria strains.</title>
        <authorList>
            <person name="Klenk H.-P."/>
        </authorList>
    </citation>
    <scope>NUCLEOTIDE SEQUENCE [LARGE SCALE GENOMIC DNA]</scope>
    <source>
        <strain evidence="13 14">DSM 41803</strain>
    </source>
</reference>
<keyword evidence="14" id="KW-1185">Reference proteome</keyword>
<evidence type="ECO:0000256" key="1">
    <source>
        <dbReference type="ARBA" id="ARBA00004496"/>
    </source>
</evidence>
<keyword evidence="8" id="KW-0547">Nucleotide-binding</keyword>
<comment type="catalytic activity">
    <reaction evidence="11">
        <text>L-threonine + hydrogencarbonate + ATP = L-threonylcarbamoyladenylate + diphosphate + H2O</text>
        <dbReference type="Rhea" id="RHEA:36407"/>
        <dbReference type="ChEBI" id="CHEBI:15377"/>
        <dbReference type="ChEBI" id="CHEBI:17544"/>
        <dbReference type="ChEBI" id="CHEBI:30616"/>
        <dbReference type="ChEBI" id="CHEBI:33019"/>
        <dbReference type="ChEBI" id="CHEBI:57926"/>
        <dbReference type="ChEBI" id="CHEBI:73682"/>
        <dbReference type="EC" id="2.7.7.87"/>
    </reaction>
</comment>
<evidence type="ECO:0000256" key="7">
    <source>
        <dbReference type="ARBA" id="ARBA00022695"/>
    </source>
</evidence>
<evidence type="ECO:0000313" key="14">
    <source>
        <dbReference type="Proteomes" id="UP000629287"/>
    </source>
</evidence>
<evidence type="ECO:0000256" key="3">
    <source>
        <dbReference type="ARBA" id="ARBA00012584"/>
    </source>
</evidence>
<dbReference type="RefSeq" id="WP_046912655.1">
    <property type="nucleotide sequence ID" value="NZ_JADBGF010000001.1"/>
</dbReference>
<evidence type="ECO:0000256" key="10">
    <source>
        <dbReference type="ARBA" id="ARBA00029774"/>
    </source>
</evidence>
<sequence>MRLIHPTDLDIAARAIEAGELVIVPTKRWYMICADAGNADACKRIFDGKKRPPGKSLAFVLPSLEACEQRFQLTAEARRLADAFWPGDLALLLPWRDPADAAGYTAVGSPALTTYDSGLLGRLASLSTAPVAATTVNISGDAGPDDPGPAITVDEVNHFLTTTGVGASVIVDGGICPAANHMTIVDCFTPEARLVRTGLVHQRAISAALGRDVRGT</sequence>
<dbReference type="GeneID" id="86830623"/>
<dbReference type="EMBL" id="JADBGF010000001">
    <property type="protein sequence ID" value="MBE1599966.1"/>
    <property type="molecule type" value="Genomic_DNA"/>
</dbReference>
<gene>
    <name evidence="13" type="ORF">H4687_006095</name>
</gene>
<keyword evidence="7" id="KW-0548">Nucleotidyltransferase</keyword>
<dbReference type="SUPFAM" id="SSF55821">
    <property type="entry name" value="YrdC/RibB"/>
    <property type="match status" value="1"/>
</dbReference>
<dbReference type="GO" id="GO:0008033">
    <property type="term" value="P:tRNA processing"/>
    <property type="evidence" value="ECO:0007669"/>
    <property type="project" value="UniProtKB-KW"/>
</dbReference>
<keyword evidence="6" id="KW-0819">tRNA processing</keyword>
<evidence type="ECO:0000256" key="2">
    <source>
        <dbReference type="ARBA" id="ARBA00007663"/>
    </source>
</evidence>
<dbReference type="EC" id="2.7.7.87" evidence="3"/>
<dbReference type="PROSITE" id="PS51163">
    <property type="entry name" value="YRDC"/>
    <property type="match status" value="1"/>
</dbReference>
<keyword evidence="4" id="KW-0963">Cytoplasm</keyword>
<dbReference type="OrthoDB" id="9814580at2"/>
<dbReference type="InterPro" id="IPR017945">
    <property type="entry name" value="DHBP_synth_RibB-like_a/b_dom"/>
</dbReference>
<dbReference type="GO" id="GO:0061710">
    <property type="term" value="F:L-threonylcarbamoyladenylate synthase"/>
    <property type="evidence" value="ECO:0007669"/>
    <property type="project" value="UniProtKB-EC"/>
</dbReference>
<dbReference type="Proteomes" id="UP000629287">
    <property type="component" value="Unassembled WGS sequence"/>
</dbReference>
<dbReference type="GO" id="GO:0005737">
    <property type="term" value="C:cytoplasm"/>
    <property type="evidence" value="ECO:0007669"/>
    <property type="project" value="UniProtKB-SubCell"/>
</dbReference>
<dbReference type="GO" id="GO:0003725">
    <property type="term" value="F:double-stranded RNA binding"/>
    <property type="evidence" value="ECO:0007669"/>
    <property type="project" value="InterPro"/>
</dbReference>
<proteinExistence type="inferred from homology"/>
<keyword evidence="9" id="KW-0067">ATP-binding</keyword>
<keyword evidence="5" id="KW-0808">Transferase</keyword>
<dbReference type="GO" id="GO:0005524">
    <property type="term" value="F:ATP binding"/>
    <property type="evidence" value="ECO:0007669"/>
    <property type="project" value="UniProtKB-KW"/>
</dbReference>
<dbReference type="PANTHER" id="PTHR17490:SF16">
    <property type="entry name" value="THREONYLCARBAMOYL-AMP SYNTHASE"/>
    <property type="match status" value="1"/>
</dbReference>
<protein>
    <recommendedName>
        <fullName evidence="10">L-threonylcarbamoyladenylate synthase</fullName>
        <ecNumber evidence="3">2.7.7.87</ecNumber>
    </recommendedName>
    <alternativeName>
        <fullName evidence="10">L-threonylcarbamoyladenylate synthase</fullName>
    </alternativeName>
</protein>
<evidence type="ECO:0000256" key="5">
    <source>
        <dbReference type="ARBA" id="ARBA00022679"/>
    </source>
</evidence>
<evidence type="ECO:0000256" key="4">
    <source>
        <dbReference type="ARBA" id="ARBA00022490"/>
    </source>
</evidence>
<dbReference type="AlphaFoldDB" id="A0A8I0P5A9"/>
<dbReference type="GO" id="GO:0006450">
    <property type="term" value="P:regulation of translational fidelity"/>
    <property type="evidence" value="ECO:0007669"/>
    <property type="project" value="TreeGrafter"/>
</dbReference>
<dbReference type="InterPro" id="IPR006070">
    <property type="entry name" value="Sua5-like_dom"/>
</dbReference>
<feature type="domain" description="YrdC-like" evidence="12">
    <location>
        <begin position="6"/>
        <end position="200"/>
    </location>
</feature>
<evidence type="ECO:0000256" key="8">
    <source>
        <dbReference type="ARBA" id="ARBA00022741"/>
    </source>
</evidence>
<evidence type="ECO:0000313" key="13">
    <source>
        <dbReference type="EMBL" id="MBE1599966.1"/>
    </source>
</evidence>
<dbReference type="InterPro" id="IPR050156">
    <property type="entry name" value="TC-AMP_synthase_SUA5"/>
</dbReference>
<organism evidence="13 14">
    <name type="scientific">Streptomyces stelliscabiei</name>
    <dbReference type="NCBI Taxonomy" id="146820"/>
    <lineage>
        <taxon>Bacteria</taxon>
        <taxon>Bacillati</taxon>
        <taxon>Actinomycetota</taxon>
        <taxon>Actinomycetes</taxon>
        <taxon>Kitasatosporales</taxon>
        <taxon>Streptomycetaceae</taxon>
        <taxon>Streptomyces</taxon>
    </lineage>
</organism>
<accession>A0A8I0P5A9</accession>
<dbReference type="Pfam" id="PF01300">
    <property type="entry name" value="Sua5_yciO_yrdC"/>
    <property type="match status" value="1"/>
</dbReference>